<evidence type="ECO:0000313" key="1">
    <source>
        <dbReference type="EMBL" id="KGF47571.1"/>
    </source>
</evidence>
<keyword evidence="2" id="KW-1185">Reference proteome</keyword>
<protein>
    <recommendedName>
        <fullName evidence="3">Nuclease</fullName>
    </recommendedName>
</protein>
<accession>A0A096ALP0</accession>
<dbReference type="RefSeq" id="WP_038152108.1">
    <property type="nucleotide sequence ID" value="NZ_JRNT01000008.1"/>
</dbReference>
<proteinExistence type="predicted"/>
<sequence>MPYTEFICPDGEKVKIEECLTACRLQGVKDQYGKLYCPAGRCLTKQVLRQIAKQREWTGKPSTTQLLNGTRENYLKLTNDYAICPKDSMFMLFGTSVHNGLEEHTDEKSGELAELRLEDEYSTGAFDYYTPENGGTLVDTKSYGSYKAAGVLGLQPFEVPTGELYKTGAKKGQPKYKKIFKEGGVHKRLDLAIQLNDYRMKIEKNLNLPVENLACQMTVRDGGTYIASSRGVTENSYLVPINKISDRWVERYMKAKSNRLISALSCKKLPPPCEYRERWGGRKCENYCPVNHLCDFYMKQKGK</sequence>
<dbReference type="Proteomes" id="UP000029628">
    <property type="component" value="Unassembled WGS sequence"/>
</dbReference>
<name>A0A096ALP0_9FIRM</name>
<dbReference type="EMBL" id="JRNT01000008">
    <property type="protein sequence ID" value="KGF47571.1"/>
    <property type="molecule type" value="Genomic_DNA"/>
</dbReference>
<organism evidence="1 2">
    <name type="scientific">Veillonella montpellierensis DNF00314</name>
    <dbReference type="NCBI Taxonomy" id="1401067"/>
    <lineage>
        <taxon>Bacteria</taxon>
        <taxon>Bacillati</taxon>
        <taxon>Bacillota</taxon>
        <taxon>Negativicutes</taxon>
        <taxon>Veillonellales</taxon>
        <taxon>Veillonellaceae</taxon>
        <taxon>Veillonella</taxon>
    </lineage>
</organism>
<evidence type="ECO:0000313" key="2">
    <source>
        <dbReference type="Proteomes" id="UP000029628"/>
    </source>
</evidence>
<dbReference type="AlphaFoldDB" id="A0A096ALP0"/>
<gene>
    <name evidence="1" type="ORF">HMPREF0872_04035</name>
</gene>
<evidence type="ECO:0008006" key="3">
    <source>
        <dbReference type="Google" id="ProtNLM"/>
    </source>
</evidence>
<comment type="caution">
    <text evidence="1">The sequence shown here is derived from an EMBL/GenBank/DDBJ whole genome shotgun (WGS) entry which is preliminary data.</text>
</comment>
<reference evidence="1 2" key="1">
    <citation type="submission" date="2014-07" db="EMBL/GenBank/DDBJ databases">
        <authorList>
            <person name="McCorrison J."/>
            <person name="Sanka R."/>
            <person name="Torralba M."/>
            <person name="Gillis M."/>
            <person name="Haft D.H."/>
            <person name="Methe B."/>
            <person name="Sutton G."/>
            <person name="Nelson K.E."/>
        </authorList>
    </citation>
    <scope>NUCLEOTIDE SEQUENCE [LARGE SCALE GENOMIC DNA]</scope>
    <source>
        <strain evidence="1 2">DNF00314</strain>
    </source>
</reference>
<dbReference type="eggNOG" id="ENOG502Z9SX">
    <property type="taxonomic scope" value="Bacteria"/>
</dbReference>